<evidence type="ECO:0000313" key="8">
    <source>
        <dbReference type="EMBL" id="CAG7832762.1"/>
    </source>
</evidence>
<dbReference type="GO" id="GO:0070782">
    <property type="term" value="P:phosphatidylserine exposure on apoptotic cell surface"/>
    <property type="evidence" value="ECO:0007669"/>
    <property type="project" value="TreeGrafter"/>
</dbReference>
<keyword evidence="5 7" id="KW-1133">Transmembrane helix</keyword>
<evidence type="ECO:0000256" key="5">
    <source>
        <dbReference type="ARBA" id="ARBA00022989"/>
    </source>
</evidence>
<dbReference type="GO" id="GO:0005886">
    <property type="term" value="C:plasma membrane"/>
    <property type="evidence" value="ECO:0007669"/>
    <property type="project" value="UniProtKB-SubCell"/>
</dbReference>
<feature type="non-terminal residue" evidence="8">
    <location>
        <position position="1"/>
    </location>
</feature>
<name>A0A8J2LMB5_9HEXA</name>
<proteinExistence type="inferred from homology"/>
<keyword evidence="3" id="KW-1003">Cell membrane</keyword>
<comment type="similarity">
    <text evidence="2 7">Belongs to the XK family.</text>
</comment>
<accession>A0A8J2LMB5</accession>
<feature type="non-terminal residue" evidence="8">
    <location>
        <position position="95"/>
    </location>
</feature>
<dbReference type="PANTHER" id="PTHR16024:SF6">
    <property type="entry name" value="XK-RELATED PROTEIN"/>
    <property type="match status" value="1"/>
</dbReference>
<dbReference type="GO" id="GO:1902742">
    <property type="term" value="P:apoptotic process involved in development"/>
    <property type="evidence" value="ECO:0007669"/>
    <property type="project" value="TreeGrafter"/>
</dbReference>
<organism evidence="8 9">
    <name type="scientific">Allacma fusca</name>
    <dbReference type="NCBI Taxonomy" id="39272"/>
    <lineage>
        <taxon>Eukaryota</taxon>
        <taxon>Metazoa</taxon>
        <taxon>Ecdysozoa</taxon>
        <taxon>Arthropoda</taxon>
        <taxon>Hexapoda</taxon>
        <taxon>Collembola</taxon>
        <taxon>Symphypleona</taxon>
        <taxon>Sminthuridae</taxon>
        <taxon>Allacma</taxon>
    </lineage>
</organism>
<reference evidence="8" key="1">
    <citation type="submission" date="2021-06" db="EMBL/GenBank/DDBJ databases">
        <authorList>
            <person name="Hodson N. C."/>
            <person name="Mongue J. A."/>
            <person name="Jaron S. K."/>
        </authorList>
    </citation>
    <scope>NUCLEOTIDE SEQUENCE</scope>
</reference>
<keyword evidence="6 7" id="KW-0472">Membrane</keyword>
<dbReference type="OrthoDB" id="6136301at2759"/>
<dbReference type="AlphaFoldDB" id="A0A8J2LMB5"/>
<dbReference type="EMBL" id="CAJVCH010566872">
    <property type="protein sequence ID" value="CAG7832762.1"/>
    <property type="molecule type" value="Genomic_DNA"/>
</dbReference>
<dbReference type="Proteomes" id="UP000708208">
    <property type="component" value="Unassembled WGS sequence"/>
</dbReference>
<evidence type="ECO:0000313" key="9">
    <source>
        <dbReference type="Proteomes" id="UP000708208"/>
    </source>
</evidence>
<comment type="caution">
    <text evidence="7">Lacks conserved residue(s) required for the propagation of feature annotation.</text>
</comment>
<protein>
    <recommendedName>
        <fullName evidence="7">XK-related protein</fullName>
    </recommendedName>
</protein>
<sequence>AAFLRLFERFMEAAPQVTLQLFVFMYHFHDHKKEFNMGTLFVVIPLSLLSLASALTAFNRATRITQDDKENLTLMGIFLQFFWHLCMISEFIILV</sequence>
<comment type="subcellular location">
    <subcellularLocation>
        <location evidence="1">Cell membrane</location>
        <topology evidence="1">Multi-pass membrane protein</topology>
    </subcellularLocation>
    <subcellularLocation>
        <location evidence="7">Membrane</location>
        <topology evidence="7">Multi-pass membrane protein</topology>
    </subcellularLocation>
</comment>
<evidence type="ECO:0000256" key="6">
    <source>
        <dbReference type="ARBA" id="ARBA00023136"/>
    </source>
</evidence>
<evidence type="ECO:0000256" key="4">
    <source>
        <dbReference type="ARBA" id="ARBA00022692"/>
    </source>
</evidence>
<dbReference type="InterPro" id="IPR018629">
    <property type="entry name" value="XK-rel"/>
</dbReference>
<evidence type="ECO:0000256" key="3">
    <source>
        <dbReference type="ARBA" id="ARBA00022475"/>
    </source>
</evidence>
<feature type="transmembrane region" description="Helical" evidence="7">
    <location>
        <begin position="35"/>
        <end position="59"/>
    </location>
</feature>
<keyword evidence="4 7" id="KW-0812">Transmembrane</keyword>
<comment type="caution">
    <text evidence="8">The sequence shown here is derived from an EMBL/GenBank/DDBJ whole genome shotgun (WGS) entry which is preliminary data.</text>
</comment>
<keyword evidence="9" id="KW-1185">Reference proteome</keyword>
<dbReference type="InterPro" id="IPR050895">
    <property type="entry name" value="XK-related_scramblase"/>
</dbReference>
<dbReference type="GO" id="GO:0043652">
    <property type="term" value="P:engulfment of apoptotic cell"/>
    <property type="evidence" value="ECO:0007669"/>
    <property type="project" value="TreeGrafter"/>
</dbReference>
<feature type="transmembrane region" description="Helical" evidence="7">
    <location>
        <begin position="71"/>
        <end position="94"/>
    </location>
</feature>
<dbReference type="Pfam" id="PF09815">
    <property type="entry name" value="XK-related"/>
    <property type="match status" value="1"/>
</dbReference>
<evidence type="ECO:0000256" key="1">
    <source>
        <dbReference type="ARBA" id="ARBA00004651"/>
    </source>
</evidence>
<evidence type="ECO:0000256" key="7">
    <source>
        <dbReference type="RuleBase" id="RU910716"/>
    </source>
</evidence>
<evidence type="ECO:0000256" key="2">
    <source>
        <dbReference type="ARBA" id="ARBA00008789"/>
    </source>
</evidence>
<dbReference type="PANTHER" id="PTHR16024">
    <property type="entry name" value="XK-RELATED PROTEIN"/>
    <property type="match status" value="1"/>
</dbReference>
<gene>
    <name evidence="8" type="ORF">AFUS01_LOCUS42430</name>
</gene>